<dbReference type="PROSITE" id="PS51742">
    <property type="entry name" value="PPC"/>
    <property type="match status" value="1"/>
</dbReference>
<dbReference type="RefSeq" id="WP_021762199.1">
    <property type="nucleotide sequence ID" value="NC_022444.1"/>
</dbReference>
<dbReference type="InterPro" id="IPR005175">
    <property type="entry name" value="PPC_dom"/>
</dbReference>
<dbReference type="CDD" id="cd11378">
    <property type="entry name" value="DUF296"/>
    <property type="match status" value="1"/>
</dbReference>
<feature type="domain" description="PPC" evidence="1">
    <location>
        <begin position="1"/>
        <end position="135"/>
    </location>
</feature>
<name>T2GFM6_MEGG1</name>
<dbReference type="Pfam" id="PF03479">
    <property type="entry name" value="PCC"/>
    <property type="match status" value="1"/>
</dbReference>
<organism evidence="2 3">
    <name type="scientific">Megalodesulfovibrio gigas (strain ATCC 19364 / DSM 1382 / NCIMB 9332 / VKM B-1759)</name>
    <name type="common">Desulfovibrio gigas</name>
    <dbReference type="NCBI Taxonomy" id="1121448"/>
    <lineage>
        <taxon>Bacteria</taxon>
        <taxon>Pseudomonadati</taxon>
        <taxon>Thermodesulfobacteriota</taxon>
        <taxon>Desulfovibrionia</taxon>
        <taxon>Desulfovibrionales</taxon>
        <taxon>Desulfovibrionaceae</taxon>
        <taxon>Megalodesulfovibrio</taxon>
    </lineage>
</organism>
<evidence type="ECO:0000313" key="2">
    <source>
        <dbReference type="EMBL" id="AGW15078.1"/>
    </source>
</evidence>
<accession>T2GFM6</accession>
<sequence>MSHLLKRLPKGADLLDALTAVCKEHNITRGSVQVIGALEKAMLGFYLQDEQRYINHAVDENVEILIGVGNVSIKDGEPFIHLHLTLSRHDGSCLGGHAVAGCPIFAAEACILQLEGDPLVRGLDEATGLYLWTKS</sequence>
<gene>
    <name evidence="2" type="ORF">DGI_3395</name>
</gene>
<dbReference type="Gene3D" id="3.30.1330.80">
    <property type="entry name" value="Hypothetical protein, similar to alpha- acetolactate decarboxylase, domain 2"/>
    <property type="match status" value="1"/>
</dbReference>
<reference evidence="3" key="2">
    <citation type="submission" date="2013-07" db="EMBL/GenBank/DDBJ databases">
        <authorList>
            <person name="Morais-Silva F.O."/>
            <person name="Rezende A.M."/>
            <person name="Pimentel C."/>
            <person name="Resende D.M."/>
            <person name="Santos C.I."/>
            <person name="Clemente C."/>
            <person name="de Oliveira L.M."/>
            <person name="da Silva S.M."/>
            <person name="Costa D.A."/>
            <person name="Varela-Raposo A."/>
            <person name="Horacio E.C.A."/>
            <person name="Matos M."/>
            <person name="Flores O."/>
            <person name="Ruiz J.C."/>
            <person name="Rodrigues-Pousada C."/>
        </authorList>
    </citation>
    <scope>NUCLEOTIDE SEQUENCE [LARGE SCALE GENOMIC DNA]</scope>
    <source>
        <strain evidence="3">ATCC 19364 / DSM 1382 / NCIMB 9332 / VKM B-1759</strain>
    </source>
</reference>
<dbReference type="PANTHER" id="PTHR34988">
    <property type="entry name" value="PROTEIN, PUTATIVE-RELATED"/>
    <property type="match status" value="1"/>
</dbReference>
<dbReference type="InterPro" id="IPR025707">
    <property type="entry name" value="DNA_bp_PD1"/>
</dbReference>
<dbReference type="PATRIC" id="fig|1121448.10.peg.3347"/>
<dbReference type="SUPFAM" id="SSF117856">
    <property type="entry name" value="AF0104/ALDC/Ptd012-like"/>
    <property type="match status" value="1"/>
</dbReference>
<dbReference type="eggNOG" id="COG1661">
    <property type="taxonomic scope" value="Bacteria"/>
</dbReference>
<keyword evidence="3" id="KW-1185">Reference proteome</keyword>
<dbReference type="STRING" id="1121448.DGI_3395"/>
<dbReference type="PIRSF" id="PIRSF016702">
    <property type="entry name" value="DNA_bp_PD1"/>
    <property type="match status" value="1"/>
</dbReference>
<protein>
    <recommendedName>
        <fullName evidence="1">PPC domain-containing protein</fullName>
    </recommendedName>
</protein>
<dbReference type="PANTHER" id="PTHR34988:SF1">
    <property type="entry name" value="DNA-BINDING PROTEIN"/>
    <property type="match status" value="1"/>
</dbReference>
<dbReference type="AlphaFoldDB" id="T2GFM6"/>
<reference evidence="2 3" key="1">
    <citation type="journal article" date="2013" name="J. Bacteriol.">
        <title>Roles of HynAB and Ech, the only two hydrogenases found in the model sulfate reducer Desulfovibrio gigas.</title>
        <authorList>
            <person name="Morais-Silva F.O."/>
            <person name="Santos C.I."/>
            <person name="Rodrigues R."/>
            <person name="Pereira I.A."/>
            <person name="Rodrigues-Pousada C."/>
        </authorList>
    </citation>
    <scope>NUCLEOTIDE SEQUENCE [LARGE SCALE GENOMIC DNA]</scope>
    <source>
        <strain evidence="3">ATCC 19364 / DSM 1382 / NCIMB 9332 / VKM B-1759</strain>
    </source>
</reference>
<dbReference type="EMBL" id="CP006585">
    <property type="protein sequence ID" value="AGW15078.1"/>
    <property type="molecule type" value="Genomic_DNA"/>
</dbReference>
<dbReference type="KEGG" id="dgg:DGI_3395"/>
<proteinExistence type="predicted"/>
<dbReference type="Proteomes" id="UP000016587">
    <property type="component" value="Chromosome"/>
</dbReference>
<evidence type="ECO:0000259" key="1">
    <source>
        <dbReference type="PROSITE" id="PS51742"/>
    </source>
</evidence>
<dbReference type="HOGENOM" id="CLU_114051_2_3_7"/>
<evidence type="ECO:0000313" key="3">
    <source>
        <dbReference type="Proteomes" id="UP000016587"/>
    </source>
</evidence>